<gene>
    <name evidence="1" type="ORF">A5893_15200</name>
</gene>
<dbReference type="EMBL" id="LWHJ01000031">
    <property type="protein sequence ID" value="OAQ38148.1"/>
    <property type="molecule type" value="Genomic_DNA"/>
</dbReference>
<dbReference type="RefSeq" id="WP_068823539.1">
    <property type="nucleotide sequence ID" value="NZ_LWHJ01000031.1"/>
</dbReference>
<reference evidence="1 2" key="1">
    <citation type="submission" date="2016-04" db="EMBL/GenBank/DDBJ databases">
        <authorList>
            <person name="Evans L.H."/>
            <person name="Alamgir A."/>
            <person name="Owens N."/>
            <person name="Weber N.D."/>
            <person name="Virtaneva K."/>
            <person name="Barbian K."/>
            <person name="Babar A."/>
            <person name="Rosenke K."/>
        </authorList>
    </citation>
    <scope>NUCLEOTIDE SEQUENCE [LARGE SCALE GENOMIC DNA]</scope>
    <source>
        <strain evidence="1 2">CCM 8644</strain>
    </source>
</reference>
<dbReference type="OrthoDB" id="1419635at2"/>
<reference evidence="1 2" key="2">
    <citation type="submission" date="2016-06" db="EMBL/GenBank/DDBJ databases">
        <title>Pedobacter psychrophilus sp. nov., isolated from Antarctic fragmentary rock.</title>
        <authorList>
            <person name="Svec P."/>
        </authorList>
    </citation>
    <scope>NUCLEOTIDE SEQUENCE [LARGE SCALE GENOMIC DNA]</scope>
    <source>
        <strain evidence="1 2">CCM 8644</strain>
    </source>
</reference>
<proteinExistence type="predicted"/>
<dbReference type="STRING" id="1826909.A5893_15200"/>
<name>A0A179DAX9_9SPHI</name>
<sequence>MEGESIPYIDSVFMNIDNPSIPYNWRTRKQPIYRLLNKKQWLDNFFDSGELNLSCFSKFRNYPNEIQGDREEGDALIWFEDKKGDTHAIKYEAGLNSYILCCSLELNERIIKDFNAIGAIKINNPTFFSLEVMSKIENCTQGIEGICNYEDSRIFHNKSEKLKSLLDNKDFINDPLFINQFLIETGENELFLKKNLYEYQKEYRMLWFTTNKIEESIIIKCPDAIRFCERINF</sequence>
<keyword evidence="2" id="KW-1185">Reference proteome</keyword>
<evidence type="ECO:0000313" key="1">
    <source>
        <dbReference type="EMBL" id="OAQ38148.1"/>
    </source>
</evidence>
<dbReference type="AlphaFoldDB" id="A0A179DAX9"/>
<evidence type="ECO:0000313" key="2">
    <source>
        <dbReference type="Proteomes" id="UP000078459"/>
    </source>
</evidence>
<comment type="caution">
    <text evidence="1">The sequence shown here is derived from an EMBL/GenBank/DDBJ whole genome shotgun (WGS) entry which is preliminary data.</text>
</comment>
<accession>A0A179DAX9</accession>
<organism evidence="1 2">
    <name type="scientific">Pedobacter psychrophilus</name>
    <dbReference type="NCBI Taxonomy" id="1826909"/>
    <lineage>
        <taxon>Bacteria</taxon>
        <taxon>Pseudomonadati</taxon>
        <taxon>Bacteroidota</taxon>
        <taxon>Sphingobacteriia</taxon>
        <taxon>Sphingobacteriales</taxon>
        <taxon>Sphingobacteriaceae</taxon>
        <taxon>Pedobacter</taxon>
    </lineage>
</organism>
<protein>
    <submittedName>
        <fullName evidence="1">Uncharacterized protein</fullName>
    </submittedName>
</protein>
<dbReference type="Proteomes" id="UP000078459">
    <property type="component" value="Unassembled WGS sequence"/>
</dbReference>